<evidence type="ECO:0000313" key="1">
    <source>
        <dbReference type="EMBL" id="GAI62591.1"/>
    </source>
</evidence>
<reference evidence="1" key="1">
    <citation type="journal article" date="2014" name="Front. Microbiol.">
        <title>High frequency of phylogenetically diverse reductive dehalogenase-homologous genes in deep subseafloor sedimentary metagenomes.</title>
        <authorList>
            <person name="Kawai M."/>
            <person name="Futagami T."/>
            <person name="Toyoda A."/>
            <person name="Takaki Y."/>
            <person name="Nishi S."/>
            <person name="Hori S."/>
            <person name="Arai W."/>
            <person name="Tsubouchi T."/>
            <person name="Morono Y."/>
            <person name="Uchiyama I."/>
            <person name="Ito T."/>
            <person name="Fujiyama A."/>
            <person name="Inagaki F."/>
            <person name="Takami H."/>
        </authorList>
    </citation>
    <scope>NUCLEOTIDE SEQUENCE</scope>
    <source>
        <strain evidence="1">Expedition CK06-06</strain>
    </source>
</reference>
<protein>
    <submittedName>
        <fullName evidence="1">Uncharacterized protein</fullName>
    </submittedName>
</protein>
<accession>X1R6E9</accession>
<dbReference type="AlphaFoldDB" id="X1R6E9"/>
<organism evidence="1">
    <name type="scientific">marine sediment metagenome</name>
    <dbReference type="NCBI Taxonomy" id="412755"/>
    <lineage>
        <taxon>unclassified sequences</taxon>
        <taxon>metagenomes</taxon>
        <taxon>ecological metagenomes</taxon>
    </lineage>
</organism>
<feature type="non-terminal residue" evidence="1">
    <location>
        <position position="75"/>
    </location>
</feature>
<dbReference type="EMBL" id="BARW01000314">
    <property type="protein sequence ID" value="GAI62591.1"/>
    <property type="molecule type" value="Genomic_DNA"/>
</dbReference>
<comment type="caution">
    <text evidence="1">The sequence shown here is derived from an EMBL/GenBank/DDBJ whole genome shotgun (WGS) entry which is preliminary data.</text>
</comment>
<name>X1R6E9_9ZZZZ</name>
<gene>
    <name evidence="1" type="ORF">S12H4_01536</name>
</gene>
<proteinExistence type="predicted"/>
<sequence length="75" mass="8575">MSPIKCKFSAMIGTKKNKGKIVINEWNTEIFHYIDCDEESVKEFIKKFGREPWALVEDPSPAGLMLKKVLSDEKG</sequence>